<proteinExistence type="predicted"/>
<dbReference type="AlphaFoldDB" id="A0A4R8PU46"/>
<organism evidence="2 3">
    <name type="scientific">Colletotrichum spinosum</name>
    <dbReference type="NCBI Taxonomy" id="1347390"/>
    <lineage>
        <taxon>Eukaryota</taxon>
        <taxon>Fungi</taxon>
        <taxon>Dikarya</taxon>
        <taxon>Ascomycota</taxon>
        <taxon>Pezizomycotina</taxon>
        <taxon>Sordariomycetes</taxon>
        <taxon>Hypocreomycetidae</taxon>
        <taxon>Glomerellales</taxon>
        <taxon>Glomerellaceae</taxon>
        <taxon>Colletotrichum</taxon>
        <taxon>Colletotrichum orbiculare species complex</taxon>
    </lineage>
</organism>
<feature type="signal peptide" evidence="1">
    <location>
        <begin position="1"/>
        <end position="21"/>
    </location>
</feature>
<sequence length="70" mass="7320">MQYQSLFVLVAVLLGQAAAQASPATTCLAQPPCDKTNLGVACKVTCHDNPGGTRVTEGYCKQGFFGPNCQ</sequence>
<reference evidence="2 3" key="1">
    <citation type="submission" date="2018-11" db="EMBL/GenBank/DDBJ databases">
        <title>Genome sequence and assembly of Colletotrichum spinosum.</title>
        <authorList>
            <person name="Gan P."/>
            <person name="Shirasu K."/>
        </authorList>
    </citation>
    <scope>NUCLEOTIDE SEQUENCE [LARGE SCALE GENOMIC DNA]</scope>
    <source>
        <strain evidence="2 3">CBS 515.97</strain>
    </source>
</reference>
<evidence type="ECO:0000256" key="1">
    <source>
        <dbReference type="SAM" id="SignalP"/>
    </source>
</evidence>
<keyword evidence="3" id="KW-1185">Reference proteome</keyword>
<gene>
    <name evidence="2" type="ORF">C8035_v003928</name>
</gene>
<evidence type="ECO:0000313" key="3">
    <source>
        <dbReference type="Proteomes" id="UP000295083"/>
    </source>
</evidence>
<evidence type="ECO:0000313" key="2">
    <source>
        <dbReference type="EMBL" id="TDZ28908.1"/>
    </source>
</evidence>
<comment type="caution">
    <text evidence="2">The sequence shown here is derived from an EMBL/GenBank/DDBJ whole genome shotgun (WGS) entry which is preliminary data.</text>
</comment>
<keyword evidence="1" id="KW-0732">Signal</keyword>
<dbReference type="Proteomes" id="UP000295083">
    <property type="component" value="Unassembled WGS sequence"/>
</dbReference>
<evidence type="ECO:0008006" key="4">
    <source>
        <dbReference type="Google" id="ProtNLM"/>
    </source>
</evidence>
<protein>
    <recommendedName>
        <fullName evidence="4">EGF-like domain-containing protein</fullName>
    </recommendedName>
</protein>
<name>A0A4R8PU46_9PEZI</name>
<feature type="chain" id="PRO_5020264808" description="EGF-like domain-containing protein" evidence="1">
    <location>
        <begin position="22"/>
        <end position="70"/>
    </location>
</feature>
<accession>A0A4R8PU46</accession>
<dbReference type="EMBL" id="QAPG01000385">
    <property type="protein sequence ID" value="TDZ28908.1"/>
    <property type="molecule type" value="Genomic_DNA"/>
</dbReference>